<evidence type="ECO:0000313" key="3">
    <source>
        <dbReference type="EMBL" id="CAH0366816.1"/>
    </source>
</evidence>
<dbReference type="PRINTS" id="PR01217">
    <property type="entry name" value="PRICHEXTENSN"/>
</dbReference>
<feature type="compositionally biased region" description="Low complexity" evidence="2">
    <location>
        <begin position="802"/>
        <end position="821"/>
    </location>
</feature>
<keyword evidence="1" id="KW-0175">Coiled coil</keyword>
<feature type="region of interest" description="Disordered" evidence="2">
    <location>
        <begin position="753"/>
        <end position="1110"/>
    </location>
</feature>
<feature type="compositionally biased region" description="Pro residues" evidence="2">
    <location>
        <begin position="998"/>
        <end position="1010"/>
    </location>
</feature>
<proteinExistence type="predicted"/>
<gene>
    <name evidence="3" type="ORF">PECAL_1P33260</name>
</gene>
<feature type="compositionally biased region" description="Basic and acidic residues" evidence="2">
    <location>
        <begin position="1095"/>
        <end position="1110"/>
    </location>
</feature>
<accession>A0A8J2SAV0</accession>
<keyword evidence="4" id="KW-1185">Reference proteome</keyword>
<sequence length="1110" mass="115340">MVDFDVLNGKPESSNAPPPRSVWATAKRQRGRELESARRQEYGGLTEVGDRLELSMKKVKKEDERAEKARPNIPDAPDVVTRDDVAHYLRESRPELAPEPSPSLICREKQIILISTHTAAGSALILEKMRTRSRPSGRWLLALAIAAPLTSGFVAPSLSQLARSPAAGPAQVSQARRSRASRTRVAAAPAAPESAPAPVDRRIQLAKAFVVDDFGRANPDLLQDDFAFELGSSLLTKDRYLKSDDLARLREACGDTLRVAASDFRIDPGDDEAVLFTLAVSGVQSAPYKGLEDKDALKGSGPWKTLPTCGRCAFDASGKCYAATLGAPLDRDDRSRGVETLADACWVAMGGKLGGLNVGLALSELVTRRTPATPRGAPATEPLIDAADAVGVADAALRELLLRPEGAPLPDGVAAALFADDCVVLGEGFAAMPLKNAAKQQPWGGSFDGASFCNYRIAADDARRVLCDVLLPSGRLEGASVYVDADEKAFRCSVGWVIREGEKANYLAELQKAALPLDRAIDAAVETYEQLDKTVLQPTAEFLDNTVLSLDATQAALGVALADADKGVANAKAELDKALAATQASYETLAAGPKALAAEAEKAVAEATYELDKAAAELQKTADEADAKLQTTLNEANETLSAILEDPAKVLQSGALPKINATTVKAPKREAPQKPAPVSDPAEDLKRAEARLAAAEAAAAKVKAQSEAASAAARKAAEEKKALVAEALEKPPPEPVQEPKGAIAVATVETEVFDEAPDTPGARLIAAIPRPPPEEIKPEPAFELPELPDSFKDFTPPKIELPKPAAQPVAKPAPKPAFSFPRPAPAPRPAPKPAFSFPRPTPQPAPKPAPAPFSFGGGPPKIATPAPRPAPKPAFSFGPRPAPRPVSKPAAPAFSFGGPRPAPRPTPRPAPKPATPFSFGGPRPAAKPTPRPAPKPAFSFGGPRPAPRPTPPPPAPKPSGGGFNLFGSKPAPKPATPPPAPKPASSGGFNLFGGSKPSPKPAQAPAPAPKPAGGFSLFGGSKPKPAPAPAPAPAKKDASPFGGLFGGGSAPKPSAPSPSPAPAAKPPPATTGGVPDALAKAAAEARAKNAAKQKAAADARKRQAQERRSR</sequence>
<feature type="region of interest" description="Disordered" evidence="2">
    <location>
        <begin position="1"/>
        <end position="42"/>
    </location>
</feature>
<feature type="compositionally biased region" description="Basic and acidic residues" evidence="2">
    <location>
        <begin position="31"/>
        <end position="41"/>
    </location>
</feature>
<protein>
    <submittedName>
        <fullName evidence="3">Uncharacterized protein</fullName>
    </submittedName>
</protein>
<feature type="compositionally biased region" description="Pro residues" evidence="2">
    <location>
        <begin position="971"/>
        <end position="982"/>
    </location>
</feature>
<dbReference type="Proteomes" id="UP000789595">
    <property type="component" value="Unassembled WGS sequence"/>
</dbReference>
<comment type="caution">
    <text evidence="3">The sequence shown here is derived from an EMBL/GenBank/DDBJ whole genome shotgun (WGS) entry which is preliminary data.</text>
</comment>
<evidence type="ECO:0000256" key="1">
    <source>
        <dbReference type="SAM" id="Coils"/>
    </source>
</evidence>
<feature type="region of interest" description="Disordered" evidence="2">
    <location>
        <begin position="164"/>
        <end position="197"/>
    </location>
</feature>
<feature type="compositionally biased region" description="Pro residues" evidence="2">
    <location>
        <begin position="839"/>
        <end position="851"/>
    </location>
</feature>
<name>A0A8J2SAV0_9STRA</name>
<feature type="compositionally biased region" description="Low complexity" evidence="2">
    <location>
        <begin position="1077"/>
        <end position="1094"/>
    </location>
</feature>
<dbReference type="OrthoDB" id="10659084at2759"/>
<feature type="compositionally biased region" description="Pro residues" evidence="2">
    <location>
        <begin position="900"/>
        <end position="914"/>
    </location>
</feature>
<feature type="compositionally biased region" description="Pro residues" evidence="2">
    <location>
        <begin position="925"/>
        <end position="935"/>
    </location>
</feature>
<evidence type="ECO:0000256" key="2">
    <source>
        <dbReference type="SAM" id="MobiDB-lite"/>
    </source>
</evidence>
<organism evidence="3 4">
    <name type="scientific">Pelagomonas calceolata</name>
    <dbReference type="NCBI Taxonomy" id="35677"/>
    <lineage>
        <taxon>Eukaryota</taxon>
        <taxon>Sar</taxon>
        <taxon>Stramenopiles</taxon>
        <taxon>Ochrophyta</taxon>
        <taxon>Pelagophyceae</taxon>
        <taxon>Pelagomonadales</taxon>
        <taxon>Pelagomonadaceae</taxon>
        <taxon>Pelagomonas</taxon>
    </lineage>
</organism>
<feature type="compositionally biased region" description="Low complexity" evidence="2">
    <location>
        <begin position="183"/>
        <end position="197"/>
    </location>
</feature>
<dbReference type="AlphaFoldDB" id="A0A8J2SAV0"/>
<reference evidence="3" key="1">
    <citation type="submission" date="2021-11" db="EMBL/GenBank/DDBJ databases">
        <authorList>
            <consortium name="Genoscope - CEA"/>
            <person name="William W."/>
        </authorList>
    </citation>
    <scope>NUCLEOTIDE SEQUENCE</scope>
</reference>
<dbReference type="EMBL" id="CAKKNE010000001">
    <property type="protein sequence ID" value="CAH0366816.1"/>
    <property type="molecule type" value="Genomic_DNA"/>
</dbReference>
<feature type="compositionally biased region" description="Pro residues" evidence="2">
    <location>
        <begin position="944"/>
        <end position="957"/>
    </location>
</feature>
<feature type="coiled-coil region" evidence="1">
    <location>
        <begin position="561"/>
        <end position="635"/>
    </location>
</feature>
<feature type="region of interest" description="Disordered" evidence="2">
    <location>
        <begin position="664"/>
        <end position="683"/>
    </location>
</feature>
<evidence type="ECO:0000313" key="4">
    <source>
        <dbReference type="Proteomes" id="UP000789595"/>
    </source>
</evidence>
<feature type="compositionally biased region" description="Pro residues" evidence="2">
    <location>
        <begin position="822"/>
        <end position="832"/>
    </location>
</feature>
<feature type="compositionally biased region" description="Pro residues" evidence="2">
    <location>
        <begin position="1053"/>
        <end position="1069"/>
    </location>
</feature>